<comment type="caution">
    <text evidence="9">The sequence shown here is derived from an EMBL/GenBank/DDBJ whole genome shotgun (WGS) entry which is preliminary data.</text>
</comment>
<dbReference type="GO" id="GO:0022857">
    <property type="term" value="F:transmembrane transporter activity"/>
    <property type="evidence" value="ECO:0007669"/>
    <property type="project" value="InterPro"/>
</dbReference>
<evidence type="ECO:0000256" key="6">
    <source>
        <dbReference type="ARBA" id="ARBA00023136"/>
    </source>
</evidence>
<evidence type="ECO:0000256" key="3">
    <source>
        <dbReference type="ARBA" id="ARBA00022692"/>
    </source>
</evidence>
<dbReference type="GO" id="GO:0006857">
    <property type="term" value="P:oligopeptide transport"/>
    <property type="evidence" value="ECO:0007669"/>
    <property type="project" value="InterPro"/>
</dbReference>
<evidence type="ECO:0000256" key="7">
    <source>
        <dbReference type="RuleBase" id="RU003755"/>
    </source>
</evidence>
<dbReference type="InterPro" id="IPR018456">
    <property type="entry name" value="PTR2_symporter_CS"/>
</dbReference>
<evidence type="ECO:0000256" key="4">
    <source>
        <dbReference type="ARBA" id="ARBA00022856"/>
    </source>
</evidence>
<evidence type="ECO:0000256" key="2">
    <source>
        <dbReference type="ARBA" id="ARBA00005982"/>
    </source>
</evidence>
<sequence>MVCGFCLYISGYILLTLMAVDKLPRGICGFEEIEENYSEGTPNAPCKAAVYISVTIVGLGVGIVKSNIAPFGAEQLKTADPQKTRSFFNWFYWCINLGSLVGVGVITFIEQDNPGICSNGFFCGYLIASVCLLLALILFMILVPCYHIVAPEGSVIGNILKIVWEALSAQIRHWRQGRANIVANPLHIEPRFLDRAKIRFGGSFHESAVDDVRSLGKLLNVFTALLPYWLVYFQMETSFQAQGLHMRFDWSDSNATNQSYAKDLNMENATHSRRFS</sequence>
<dbReference type="EMBL" id="JAXCGZ010020368">
    <property type="protein sequence ID" value="KAK7065605.1"/>
    <property type="molecule type" value="Genomic_DNA"/>
</dbReference>
<protein>
    <recommendedName>
        <fullName evidence="11">Solute carrier family 15 member 4</fullName>
    </recommendedName>
</protein>
<dbReference type="SUPFAM" id="SSF103473">
    <property type="entry name" value="MFS general substrate transporter"/>
    <property type="match status" value="1"/>
</dbReference>
<accession>A0AAN8ZYK5</accession>
<gene>
    <name evidence="9" type="ORF">SK128_017474</name>
</gene>
<dbReference type="PROSITE" id="PS01023">
    <property type="entry name" value="PTR2_2"/>
    <property type="match status" value="1"/>
</dbReference>
<feature type="transmembrane region" description="Helical" evidence="8">
    <location>
        <begin position="121"/>
        <end position="143"/>
    </location>
</feature>
<keyword evidence="7" id="KW-0813">Transport</keyword>
<keyword evidence="10" id="KW-1185">Reference proteome</keyword>
<dbReference type="Pfam" id="PF00854">
    <property type="entry name" value="PTR2"/>
    <property type="match status" value="1"/>
</dbReference>
<evidence type="ECO:0008006" key="11">
    <source>
        <dbReference type="Google" id="ProtNLM"/>
    </source>
</evidence>
<keyword evidence="4" id="KW-0653">Protein transport</keyword>
<feature type="transmembrane region" description="Helical" evidence="8">
    <location>
        <begin position="90"/>
        <end position="109"/>
    </location>
</feature>
<evidence type="ECO:0000313" key="10">
    <source>
        <dbReference type="Proteomes" id="UP001381693"/>
    </source>
</evidence>
<dbReference type="Gene3D" id="1.20.1250.20">
    <property type="entry name" value="MFS general substrate transporter like domains"/>
    <property type="match status" value="1"/>
</dbReference>
<dbReference type="InterPro" id="IPR036259">
    <property type="entry name" value="MFS_trans_sf"/>
</dbReference>
<evidence type="ECO:0000313" key="9">
    <source>
        <dbReference type="EMBL" id="KAK7065605.1"/>
    </source>
</evidence>
<evidence type="ECO:0000256" key="8">
    <source>
        <dbReference type="SAM" id="Phobius"/>
    </source>
</evidence>
<dbReference type="AlphaFoldDB" id="A0AAN8ZYK5"/>
<keyword evidence="3 7" id="KW-0812">Transmembrane</keyword>
<comment type="similarity">
    <text evidence="2 7">Belongs to the major facilitator superfamily. Proton-dependent oligopeptide transporter (POT/PTR) (TC 2.A.17) family.</text>
</comment>
<keyword evidence="6 8" id="KW-0472">Membrane</keyword>
<organism evidence="9 10">
    <name type="scientific">Halocaridina rubra</name>
    <name type="common">Hawaiian red shrimp</name>
    <dbReference type="NCBI Taxonomy" id="373956"/>
    <lineage>
        <taxon>Eukaryota</taxon>
        <taxon>Metazoa</taxon>
        <taxon>Ecdysozoa</taxon>
        <taxon>Arthropoda</taxon>
        <taxon>Crustacea</taxon>
        <taxon>Multicrustacea</taxon>
        <taxon>Malacostraca</taxon>
        <taxon>Eumalacostraca</taxon>
        <taxon>Eucarida</taxon>
        <taxon>Decapoda</taxon>
        <taxon>Pleocyemata</taxon>
        <taxon>Caridea</taxon>
        <taxon>Atyoidea</taxon>
        <taxon>Atyidae</taxon>
        <taxon>Halocaridina</taxon>
    </lineage>
</organism>
<dbReference type="GO" id="GO:0016020">
    <property type="term" value="C:membrane"/>
    <property type="evidence" value="ECO:0007669"/>
    <property type="project" value="UniProtKB-SubCell"/>
</dbReference>
<keyword evidence="5 8" id="KW-1133">Transmembrane helix</keyword>
<evidence type="ECO:0000256" key="1">
    <source>
        <dbReference type="ARBA" id="ARBA00004141"/>
    </source>
</evidence>
<feature type="non-terminal residue" evidence="9">
    <location>
        <position position="276"/>
    </location>
</feature>
<reference evidence="9 10" key="1">
    <citation type="submission" date="2023-11" db="EMBL/GenBank/DDBJ databases">
        <title>Halocaridina rubra genome assembly.</title>
        <authorList>
            <person name="Smith C."/>
        </authorList>
    </citation>
    <scope>NUCLEOTIDE SEQUENCE [LARGE SCALE GENOMIC DNA]</scope>
    <source>
        <strain evidence="9">EP-1</strain>
        <tissue evidence="9">Whole</tissue>
    </source>
</reference>
<proteinExistence type="inferred from homology"/>
<evidence type="ECO:0000256" key="5">
    <source>
        <dbReference type="ARBA" id="ARBA00022989"/>
    </source>
</evidence>
<comment type="subcellular location">
    <subcellularLocation>
        <location evidence="1 7">Membrane</location>
        <topology evidence="1 7">Multi-pass membrane protein</topology>
    </subcellularLocation>
</comment>
<dbReference type="PANTHER" id="PTHR11654">
    <property type="entry name" value="OLIGOPEPTIDE TRANSPORTER-RELATED"/>
    <property type="match status" value="1"/>
</dbReference>
<name>A0AAN8ZYK5_HALRR</name>
<dbReference type="Proteomes" id="UP001381693">
    <property type="component" value="Unassembled WGS sequence"/>
</dbReference>
<dbReference type="InterPro" id="IPR000109">
    <property type="entry name" value="POT_fam"/>
</dbReference>
<keyword evidence="4" id="KW-0571">Peptide transport</keyword>